<feature type="compositionally biased region" description="Polar residues" evidence="3">
    <location>
        <begin position="81"/>
        <end position="93"/>
    </location>
</feature>
<evidence type="ECO:0000256" key="1">
    <source>
        <dbReference type="ARBA" id="ARBA00023125"/>
    </source>
</evidence>
<sequence length="459" mass="50956">MYPAQATQQMTPPVESFPIPPDFFHDFLSQTHLSELSSSTPTSKHLLPAALRTAELPVTPKLDASRRGSSSAHRSNPPTAPTTIRPSNSASAATLTPSILRPKCAAAKRLIMWKPSNVKAPLGEVEERVKWVMTNAWADSTLETYGAGLLAYQAFCDKYQIPEAERAPANTDILSSFVATLAGFYAGSTIRNYFFAVRAWHIIHRLPWTLDQDTIDAVLKGSQALTPPSSIRARRSPVTLEALSNIQRTLDLSQGRDAAVWACAVCCYYGIARLGELTVKTIAKFKAKPTQYVRRQNVSLQVDRGGRKVTAIFIPVTKVSKSGEEIYFAQQDGLTDPESALRNHFNINKPSDAEHLFMHTFKKSRVPLSKDIMLKRLKVCAHFVDPTASSFTGHSFRIGGTLEYLLRGVPFEVVKTLGRWSSNAFQIYLRKHAQILAPYIQNHPDYNTFLQIAMPAVRA</sequence>
<dbReference type="OrthoDB" id="2794913at2759"/>
<dbReference type="InterPro" id="IPR052925">
    <property type="entry name" value="Phage_Integrase-like_Recomb"/>
</dbReference>
<name>A0A4S4MTS8_9APHY</name>
<dbReference type="InterPro" id="IPR013762">
    <property type="entry name" value="Integrase-like_cat_sf"/>
</dbReference>
<keyword evidence="5" id="KW-1185">Reference proteome</keyword>
<dbReference type="InterPro" id="IPR011010">
    <property type="entry name" value="DNA_brk_join_enz"/>
</dbReference>
<evidence type="ECO:0000313" key="5">
    <source>
        <dbReference type="Proteomes" id="UP000308730"/>
    </source>
</evidence>
<proteinExistence type="predicted"/>
<feature type="region of interest" description="Disordered" evidence="3">
    <location>
        <begin position="57"/>
        <end position="93"/>
    </location>
</feature>
<dbReference type="GO" id="GO:0003677">
    <property type="term" value="F:DNA binding"/>
    <property type="evidence" value="ECO:0007669"/>
    <property type="project" value="UniProtKB-KW"/>
</dbReference>
<dbReference type="AlphaFoldDB" id="A0A4S4MTS8"/>
<evidence type="ECO:0008006" key="6">
    <source>
        <dbReference type="Google" id="ProtNLM"/>
    </source>
</evidence>
<dbReference type="PANTHER" id="PTHR34605">
    <property type="entry name" value="PHAGE_INTEGRASE DOMAIN-CONTAINING PROTEIN"/>
    <property type="match status" value="1"/>
</dbReference>
<dbReference type="Gene3D" id="1.10.150.130">
    <property type="match status" value="1"/>
</dbReference>
<dbReference type="Proteomes" id="UP000308730">
    <property type="component" value="Unassembled WGS sequence"/>
</dbReference>
<organism evidence="4 5">
    <name type="scientific">Antrodiella citrinella</name>
    <dbReference type="NCBI Taxonomy" id="2447956"/>
    <lineage>
        <taxon>Eukaryota</taxon>
        <taxon>Fungi</taxon>
        <taxon>Dikarya</taxon>
        <taxon>Basidiomycota</taxon>
        <taxon>Agaricomycotina</taxon>
        <taxon>Agaricomycetes</taxon>
        <taxon>Polyporales</taxon>
        <taxon>Steccherinaceae</taxon>
        <taxon>Antrodiella</taxon>
    </lineage>
</organism>
<reference evidence="4 5" key="1">
    <citation type="submission" date="2019-02" db="EMBL/GenBank/DDBJ databases">
        <title>Genome sequencing of the rare red list fungi Antrodiella citrinella (Flaviporus citrinellus).</title>
        <authorList>
            <person name="Buettner E."/>
            <person name="Kellner H."/>
        </authorList>
    </citation>
    <scope>NUCLEOTIDE SEQUENCE [LARGE SCALE GENOMIC DNA]</scope>
    <source>
        <strain evidence="4 5">DSM 108506</strain>
    </source>
</reference>
<evidence type="ECO:0000313" key="4">
    <source>
        <dbReference type="EMBL" id="THH29295.1"/>
    </source>
</evidence>
<protein>
    <recommendedName>
        <fullName evidence="6">Tyr recombinase domain-containing protein</fullName>
    </recommendedName>
</protein>
<accession>A0A4S4MTS8</accession>
<keyword evidence="1" id="KW-0238">DNA-binding</keyword>
<evidence type="ECO:0000256" key="3">
    <source>
        <dbReference type="SAM" id="MobiDB-lite"/>
    </source>
</evidence>
<dbReference type="EMBL" id="SGPM01000130">
    <property type="protein sequence ID" value="THH29295.1"/>
    <property type="molecule type" value="Genomic_DNA"/>
</dbReference>
<evidence type="ECO:0000256" key="2">
    <source>
        <dbReference type="ARBA" id="ARBA00023172"/>
    </source>
</evidence>
<dbReference type="GO" id="GO:0015074">
    <property type="term" value="P:DNA integration"/>
    <property type="evidence" value="ECO:0007669"/>
    <property type="project" value="InterPro"/>
</dbReference>
<comment type="caution">
    <text evidence="4">The sequence shown here is derived from an EMBL/GenBank/DDBJ whole genome shotgun (WGS) entry which is preliminary data.</text>
</comment>
<dbReference type="GO" id="GO:0006310">
    <property type="term" value="P:DNA recombination"/>
    <property type="evidence" value="ECO:0007669"/>
    <property type="project" value="UniProtKB-KW"/>
</dbReference>
<gene>
    <name evidence="4" type="ORF">EUX98_g4898</name>
</gene>
<dbReference type="SUPFAM" id="SSF47823">
    <property type="entry name" value="lambda integrase-like, N-terminal domain"/>
    <property type="match status" value="1"/>
</dbReference>
<dbReference type="SUPFAM" id="SSF56349">
    <property type="entry name" value="DNA breaking-rejoining enzymes"/>
    <property type="match status" value="1"/>
</dbReference>
<dbReference type="PANTHER" id="PTHR34605:SF3">
    <property type="entry name" value="P CELL-TYPE AGGLUTINATION PROTEIN MAP4-LIKE-RELATED"/>
    <property type="match status" value="1"/>
</dbReference>
<dbReference type="Gene3D" id="1.10.443.10">
    <property type="entry name" value="Intergrase catalytic core"/>
    <property type="match status" value="1"/>
</dbReference>
<dbReference type="InterPro" id="IPR010998">
    <property type="entry name" value="Integrase_recombinase_N"/>
</dbReference>
<keyword evidence="2" id="KW-0233">DNA recombination</keyword>